<sequence length="542" mass="54064">MHNVVHFGNTSMLCAGISYFGNRRNPNCQLKECGEFLVQLDGHGYLYYCGLCAFNYNYYDCLRNYGIRVHRKPRRDYHSLVPTWVNGVYALSRHKDLQSAWHASMAGSNGYGQTRLDRIGYPPQTVTLPGGSAYLPSQFLTVTQILTTTINIPQATLTTTSLGVIGSVCIEGQILTIIPQNPSVVLLPAQRVITCSPSGDVTLPSQMATGSPGSSGIVISSQTITLPGGATAALPQQTIVITATQYITVTGENGPGTGPGGAGTNPGVTATVPGGAGTNPGATATVPGGGAGTNPGVTATVPGGTNPGVTATVPGGAGTNPGVTATVPGGGGNNPGVTATVPGGAGTNPGVTATVPGGAGTNPGVTATIPGNNPGVTATVPGGAGTNPGVTATIVSNSIVVSTVVSNGQTVVLTTFVPVTQTVVSTAAPQTVTAVPVTTVVNGVTYTSVSVSVSGGGGGPAVTVTASAQPPVTIIQTIGGGAAPSSSAFTCKTTPTPIFNTGPPIFSPTFPMGIGPYRKKRSVIEYGPDGPALPAAQEPWYV</sequence>
<name>A0ACC2ZM03_9PEZI</name>
<protein>
    <submittedName>
        <fullName evidence="1">Uncharacterized protein</fullName>
    </submittedName>
</protein>
<proteinExistence type="predicted"/>
<evidence type="ECO:0000313" key="1">
    <source>
        <dbReference type="EMBL" id="KAJ9648406.1"/>
    </source>
</evidence>
<organism evidence="1 2">
    <name type="scientific">Coniosporium tulheliwenetii</name>
    <dbReference type="NCBI Taxonomy" id="3383036"/>
    <lineage>
        <taxon>Eukaryota</taxon>
        <taxon>Fungi</taxon>
        <taxon>Dikarya</taxon>
        <taxon>Ascomycota</taxon>
        <taxon>Pezizomycotina</taxon>
        <taxon>Dothideomycetes</taxon>
        <taxon>Dothideomycetes incertae sedis</taxon>
        <taxon>Coniosporium</taxon>
    </lineage>
</organism>
<keyword evidence="2" id="KW-1185">Reference proteome</keyword>
<dbReference type="EMBL" id="JAPDRP010000003">
    <property type="protein sequence ID" value="KAJ9648406.1"/>
    <property type="molecule type" value="Genomic_DNA"/>
</dbReference>
<dbReference type="Proteomes" id="UP001172680">
    <property type="component" value="Unassembled WGS sequence"/>
</dbReference>
<comment type="caution">
    <text evidence="1">The sequence shown here is derived from an EMBL/GenBank/DDBJ whole genome shotgun (WGS) entry which is preliminary data.</text>
</comment>
<reference evidence="1" key="1">
    <citation type="submission" date="2022-10" db="EMBL/GenBank/DDBJ databases">
        <title>Culturing micro-colonial fungi from biological soil crusts in the Mojave desert and describing Neophaeococcomyces mojavensis, and introducing the new genera and species Taxawa tesnikishii.</title>
        <authorList>
            <person name="Kurbessoian T."/>
            <person name="Stajich J.E."/>
        </authorList>
    </citation>
    <scope>NUCLEOTIDE SEQUENCE</scope>
    <source>
        <strain evidence="1">JES_115</strain>
    </source>
</reference>
<gene>
    <name evidence="1" type="ORF">H2199_001261</name>
</gene>
<evidence type="ECO:0000313" key="2">
    <source>
        <dbReference type="Proteomes" id="UP001172680"/>
    </source>
</evidence>
<accession>A0ACC2ZM03</accession>